<gene>
    <name evidence="1" type="ORF">DEBURN_LOCUS7334</name>
</gene>
<feature type="non-terminal residue" evidence="1">
    <location>
        <position position="82"/>
    </location>
</feature>
<keyword evidence="2" id="KW-1185">Reference proteome</keyword>
<accession>A0A9N9FTX0</accession>
<dbReference type="Proteomes" id="UP000789706">
    <property type="component" value="Unassembled WGS sequence"/>
</dbReference>
<dbReference type="EMBL" id="CAJVPK010000869">
    <property type="protein sequence ID" value="CAG8555838.1"/>
    <property type="molecule type" value="Genomic_DNA"/>
</dbReference>
<sequence>TSLIQNGFDLSSSPPRATFNYPSFVLKLKEIDVNDLLCQLAKKVPESFETIEIRMGTFSADSLRNFFEGWRCKGRGENKGLL</sequence>
<name>A0A9N9FTX0_9GLOM</name>
<organism evidence="1 2">
    <name type="scientific">Diversispora eburnea</name>
    <dbReference type="NCBI Taxonomy" id="1213867"/>
    <lineage>
        <taxon>Eukaryota</taxon>
        <taxon>Fungi</taxon>
        <taxon>Fungi incertae sedis</taxon>
        <taxon>Mucoromycota</taxon>
        <taxon>Glomeromycotina</taxon>
        <taxon>Glomeromycetes</taxon>
        <taxon>Diversisporales</taxon>
        <taxon>Diversisporaceae</taxon>
        <taxon>Diversispora</taxon>
    </lineage>
</organism>
<evidence type="ECO:0000313" key="1">
    <source>
        <dbReference type="EMBL" id="CAG8555838.1"/>
    </source>
</evidence>
<protein>
    <submittedName>
        <fullName evidence="1">8190_t:CDS:1</fullName>
    </submittedName>
</protein>
<evidence type="ECO:0000313" key="2">
    <source>
        <dbReference type="Proteomes" id="UP000789706"/>
    </source>
</evidence>
<comment type="caution">
    <text evidence="1">The sequence shown here is derived from an EMBL/GenBank/DDBJ whole genome shotgun (WGS) entry which is preliminary data.</text>
</comment>
<proteinExistence type="predicted"/>
<reference evidence="1" key="1">
    <citation type="submission" date="2021-06" db="EMBL/GenBank/DDBJ databases">
        <authorList>
            <person name="Kallberg Y."/>
            <person name="Tangrot J."/>
            <person name="Rosling A."/>
        </authorList>
    </citation>
    <scope>NUCLEOTIDE SEQUENCE</scope>
    <source>
        <strain evidence="1">AZ414A</strain>
    </source>
</reference>
<dbReference type="OrthoDB" id="2472364at2759"/>
<dbReference type="AlphaFoldDB" id="A0A9N9FTX0"/>